<dbReference type="Gene3D" id="3.30.300.30">
    <property type="match status" value="4"/>
</dbReference>
<dbReference type="FunFam" id="1.10.1200.10:FF:000016">
    <property type="entry name" value="Non-ribosomal peptide synthase"/>
    <property type="match status" value="3"/>
</dbReference>
<dbReference type="Pfam" id="PF13193">
    <property type="entry name" value="AMP-binding_C"/>
    <property type="match status" value="4"/>
</dbReference>
<feature type="domain" description="Carrier" evidence="7">
    <location>
        <begin position="940"/>
        <end position="1015"/>
    </location>
</feature>
<dbReference type="FunFam" id="3.30.559.10:FF:000012">
    <property type="entry name" value="Non-ribosomal peptide synthetase"/>
    <property type="match status" value="1"/>
</dbReference>
<protein>
    <submittedName>
        <fullName evidence="8">Non-ribosomal peptide synthase domain TIGR01720/amino acid adenylation domain-containing protein</fullName>
    </submittedName>
</protein>
<dbReference type="InterPro" id="IPR001242">
    <property type="entry name" value="Condensation_dom"/>
</dbReference>
<dbReference type="InterPro" id="IPR036736">
    <property type="entry name" value="ACP-like_sf"/>
</dbReference>
<dbReference type="InterPro" id="IPR042099">
    <property type="entry name" value="ANL_N_sf"/>
</dbReference>
<dbReference type="SMART" id="SM00823">
    <property type="entry name" value="PKS_PP"/>
    <property type="match status" value="4"/>
</dbReference>
<dbReference type="Proteomes" id="UP001206128">
    <property type="component" value="Unassembled WGS sequence"/>
</dbReference>
<proteinExistence type="inferred from homology"/>
<dbReference type="Gene3D" id="1.10.1200.10">
    <property type="entry name" value="ACP-like"/>
    <property type="match status" value="3"/>
</dbReference>
<dbReference type="InterPro" id="IPR006162">
    <property type="entry name" value="Ppantetheine_attach_site"/>
</dbReference>
<dbReference type="InterPro" id="IPR023213">
    <property type="entry name" value="CAT-like_dom_sf"/>
</dbReference>
<dbReference type="PROSITE" id="PS50075">
    <property type="entry name" value="CARRIER"/>
    <property type="match status" value="4"/>
</dbReference>
<gene>
    <name evidence="8" type="ORF">LX83_003949</name>
</gene>
<dbReference type="FunFam" id="3.30.300.30:FF:000010">
    <property type="entry name" value="Enterobactin synthetase component F"/>
    <property type="match status" value="1"/>
</dbReference>
<sequence length="4582" mass="484813">MKQSRIEDVLPLSPLQEGMLFHAEADTGEAYTAQLVFSLRGKVHSGRFRVALAALLRRYPNLRAGFRRRRNGGTVQIVPVDVDVELAEVDLSGRPGEVDDWLRADRERGFDVARPPLIRFALLDLGAGEHRFVITNHHVIVDGWSRPVFLRELFALYLGGADALPPAPRYRDYLEWLTTRDHQAGLAAWRAALDGVHEGAVLGDPRGEPAGQAECAVVLDEDASSALAALARDTGVTVNSVVQAVWALVLGRLLRRSEVVFGGTVSGRPPELPGVESMVGMFINTVPVRVSGVDGVEPFDRFVARLQAEQAELLAHQHVGLAEIQRASGVDPLFDTVLVFENYPLDVRELTRGTAEAGVELTGFAGHGSNHYPLSLVVVPGERTTFRWDYRLESFASGFVDGVAERFARVLRQVIADPATPVGTIDVLSDAERTVVLHEWNDTAADLAPVGLADLVTRWTQATPDAAAVVCGDRTLTYRDLADESGRLARALQDHGVGPGSFVGVAMPRSPELVVAVLAVARTGAAYVPLDLAQPERRLGHLLADARPEVIVTTAGGRANLPATDAVVLTDWSTSDTPRPCTPSPDDAAYVIFTSGSTGTPKGVVVANAGLASMVEAQRRACGLGRDSRVFLFASPGFDASVSELCMALANGGTLVVSDGQPPTGAELVALLTAHRVTHVTLPPAVLATIPDGLTLPEGVTLVTAGEACPPPVAARWAVGRRMINAYGPTEATVCATMSAPLDGGGVPPIGRPVLNTRAYVLDPHLRPVPPEVPGELYLAGPGLARGYLNRAGLTAASFVACPFGAPGERMYRTGDEVRLGTDGVLEFVGRVDDQVKLRGFRIEPGEIAAVLGAHPAVATAAVALRANEREPRLVAYVVPAGEGAPDPGELRAHATAALPPYMVPSAFVVLPELPLTPNGKLDRKALPDDDNPADTRFRAPRTPQEQVLCELFADVLGVGAVGVDDSFFELGGHSLLATRVVTRIRAVLGVELSVRAVFEHPTIAGLARVVGTAGSTRPPLTPRPRPAVVPLSFAQQRLWFLNQLAPADTAYHMPLVLRLRGHLDEAALRAAHHDVVTRHESLRTVFPAEHGVPRQHVLPSAAVDLTVGACAEGDLAEAVRAHVHRPFDVTTDAPLRTALLRLGEQDHVLVLVLHHIAGDGASIGPLTRDFSRAYAARRDGVPPDWAPLPVQYADYALWQRELLGDESDVDSVAAAQLAHWTSTLDGVPGALRLPADRQRTDANAHAGDRVRFHVDPDLHADLTRLARDHDASLFMVVQAALAALLTRLGAGTDIPLGSPIAGRLDPALDDLVGFFVNTVVLRTDTGGDPAFRDLLARVRETALAAYGNADLPFERLVEVLNPDRAAGGQPLFCVMVTVNDEEQPPVVLPGLRVTDETGAATTAKFDLTLGVGAVQSGGLDCYLEYRTALFDRETVDALAARFVRVLAAVAAQPATRVGDLPVLDDTERALLSGAWAGHTVDPARETVLDLVRRQVDRAPDAVAVRAGDVSLTYRELDERANRLARQLLARGAAPERLVVLALPRTEAFAVAALAVLRTGAAYVPVDPAWPGARLGVVLADSGAALAVSTSDLAVRLPTAVPVVLVDEIDTTAPPGTPLSDDERGGPVTARHAAYVVFTSGSTGRPKGVVVPHGNLVRLLDATRTELDLRPDDVWSLCHSTAFDFSVWELWGALCTGGRVVVVPADVTRSPVELWSLLVRERVTVLSQTPSAFTQLAAADAAEPGRSAASALRLVVFGGEALDPSSLVDWRDRHPAAPELVNMYGITETTVHVTLRRLDEVAGEHRSLVGRPLAGWRGYVLDDRLRPVPPGVAGELYVAGAGVARGYAGRPGLTAERFVADPFTGGRMYRTGDVVRWTRDGEWEYVGRADDQVQLRGFRIEPGEVRAALLDVDHVTAAEVVLRTDRADDPRLVAYVVAARPVEAAALRAELGRLVPPHMVPSAFVVLDELPLTVNGKVDRAALPAPRHTAAPGRAPRSPHEEILCELFADVLGLPSVGVHDDFFALGGHSLLATRLVSGVRAALGSDLPIRAVFDTPTPAALAAAVAAGTGTARPALTARPRPARLPMSYAQRGLWFLHRLDGPNPTYNMPVALRLSGAVDVPALKAALADLVARHEPLRTLLAEDERGPHQVVLGAHRPDLARVRTTEDALDGVLAEAVHHGFDLAAECPLRATLFSLGDTEHVLLLVVHHVAADGWSMPVLARDLTTAYAARVVGERPDLAPLPVGYADHALWQHEVLGSEDDPDSAISRRLAHWKSTLDGLPDRLPLGADRPGTARDGDAVGFTVPAELYDRIRAVARSASASAFMVVHAAVAAVLTRAGAGTDIPIGVPVTGRTDDAVADLVGYFVSSLVLRTDTGGDPSFTDLLARVRAVDLDAYANADVPFERLVQAVNPRRLPGVHPLFQVRLVFNNVDQHAVTGADLPGVSVTAVPVGLAAAKFDLLFRCTEDGGGLRGSLEYRTDRFTRAAAERLACWLVRLLDAVTAAPQTRIGAVDLMTDDERGQVLTAWTTTAPREHATLPGLVTAQAARTPDALAVTDGVESLTYAELDARANRLAHRLIADGAGPERTVAVVLPRSAALVVALLAVAKTGAAYLPVDPAYPAERIAFLLADADPVLVLDHVEDPAELPGTDPGVTPRPCSAAYVIYTSGSTGRPKGVVVPHSSVGAYLLRTREAYPGIAGTALVHSSFSFDLTVTALWAPLTAGGTVRIAPLDEAVDGVTFMKVTPSHLPLLNALPAGASPTGTLVVGGEALHAEALREWRDRHPNVLVVNAYGPTEATVNCADFRVEPGSVLPGGPVPVGRPFANTRAYVLDERLRPVPPGVTGELYVAGVALARGYWRRPALTATRFVAAPFGDPGERMYRTGDLATWTDDGQLQYAGRADDQVKLRGHRIEPGEITSVLLRSPGVTDAAVVVRADEPGDQRLVAYVVADGDVGDLPGVLAAALPEHLVPSAIVPLPALPLTPHGKLDRAALPAPTPPAPAPATRSAADPREEILRGLFADLLGVPEVGPDDDFFALGGHSLLAIRLTSQVRSTLDVDLPIRAIFEEPTPAGLLRAVATATGGARPALTPRARPEVVPLSFGQRGLWFLAHLEGSSATYTMPVVLRLTGPVDVPAARAALADVVARHEPLRTVFPETGGDPRQVVLDPADAGVELLVRQVGAADLPRVVDDLVGAGFDLATEPPLRAALLTTGPDEHVLVLVFHHIGADGWSMAPLGRDLSHAYRARLAGHAPQWTPLPVRYVDYTLWQRAVLGAEDDPDSAFSAQVEYWRDTLAGLPARLELPTDRPRPPVASSGGGTVPFRLDADLHRALTGLARERRATLFMVVQAGLAALLGKLGAGTDIPLGSPVAGRTDGALDDLVGFFVNTVVLRTDLSGDPTFAELVDRVRDTDLAAHANADLPFEHLVEVLNPERSAAHHPLFQVMITFHNNPQAAVSLPGVAIANETRFGAVAKFDLTLSLAEDHDGVECFFEYRTDLFDHATVVAIADRYVRLLRAVADAPAAPLRAVSVLDDAERARITVGYNDTEADVPADTLPSLFAGQVAARPAAVAVECGGDRLTYAELDERATRLAAVLRQRGVGPERAVAVALPRSADWVVALLAVTKAGGVYVPIDIDLPAGRLAFVLDAAQPAVVVTDRAARLPAHDIPVVHPDHTTQAHGDLPGPAPANAAYLIFTSGSTGTPKGVVVTHGGLASLVHAQRERLAVGPDARVLQFASPGFDASVWEVCMALLTGATLVVPAEPVAPGDQLLDLIAGARVTHATLPPVALAASDAGRPLPTLATLVVAGEACPPAVVADWSPGRRFVNAYGPTETTVCATTSGPLSGDGVPPIGGPITNTRVYVLDRELNPVPPGVPGELYVAGAGLARGYLGRPDATAERFVADPFTPGRMYRTGDLVRWTAGGTLVFLGRTDDQVKLRGFRVEPGEVSAALTRHDSVRQAVTVVRADRLVSYVVPAGEADPGALSDHLAGILPAYLVPSAVLVIEQIPLTANGKLDRNALPAPERASGGAPRTAAETVLCDLVAEVLRLPEVGPDDDFFALGGDSILSIQLVSRARAAGLVFGPRDVFRHKTVAGIATVLSTVDTTVAGGAEPVGDLPLTPVMRWLHDLDSLGHVGQSMLLRTDGDLAEARLVTVVQRLLDHHDVLRSRLRGAGLRIGAPGAVDARRCVRRVDVTGMADTALTDVIVAETRKAWAELDPEMGVMVRVVAFTAGPDRPGRLLMVLHHLVVDGVSWRILLGDLAELWADPEVRLAPVGTSFRHWARALAESDRRSELPHWRDTLAETGLSLGSRAADPARDTTADSGSLSVTVPAAPSAALLGPAAAAWSASTQDLLLAALASAVAHRHDGTALVVDVEGHGREEDAVPGADVSRTVGWFTSVFPVRLDLAGAAAVLAGGDPAPVVTAVRTRTNSVPGNGIGYGVLRHLDPESAAELADLPAPPVRFNYLGRLVTGGAEPPGWSAAPESDALKHAGTRVMSHALELNVVARDDELRADWTWPEGVFTTDEVRALAESWVSALSRLADTAPGARPDHLVTLGAGELDRLRAGLGAAR</sequence>
<dbReference type="CDD" id="cd05930">
    <property type="entry name" value="A_NRPS"/>
    <property type="match status" value="1"/>
</dbReference>
<comment type="similarity">
    <text evidence="2">Belongs to the ATP-dependent AMP-binding enzyme family.</text>
</comment>
<organism evidence="8 9">
    <name type="scientific">Goodfellowiella coeruleoviolacea</name>
    <dbReference type="NCBI Taxonomy" id="334858"/>
    <lineage>
        <taxon>Bacteria</taxon>
        <taxon>Bacillati</taxon>
        <taxon>Actinomycetota</taxon>
        <taxon>Actinomycetes</taxon>
        <taxon>Pseudonocardiales</taxon>
        <taxon>Pseudonocardiaceae</taxon>
        <taxon>Goodfellowiella</taxon>
    </lineage>
</organism>
<evidence type="ECO:0000256" key="6">
    <source>
        <dbReference type="ARBA" id="ARBA00023194"/>
    </source>
</evidence>
<dbReference type="SUPFAM" id="SSF47336">
    <property type="entry name" value="ACP-like"/>
    <property type="match status" value="4"/>
</dbReference>
<evidence type="ECO:0000313" key="9">
    <source>
        <dbReference type="Proteomes" id="UP001206128"/>
    </source>
</evidence>
<reference evidence="8" key="1">
    <citation type="submission" date="2022-06" db="EMBL/GenBank/DDBJ databases">
        <title>Genomic Encyclopedia of Archaeal and Bacterial Type Strains, Phase II (KMG-II): from individual species to whole genera.</title>
        <authorList>
            <person name="Goeker M."/>
        </authorList>
    </citation>
    <scope>NUCLEOTIDE SEQUENCE</scope>
    <source>
        <strain evidence="8">DSM 43935</strain>
    </source>
</reference>
<keyword evidence="9" id="KW-1185">Reference proteome</keyword>
<dbReference type="InterPro" id="IPR010071">
    <property type="entry name" value="AA_adenyl_dom"/>
</dbReference>
<dbReference type="FunFam" id="3.40.50.12780:FF:000012">
    <property type="entry name" value="Non-ribosomal peptide synthetase"/>
    <property type="match status" value="3"/>
</dbReference>
<dbReference type="Gene3D" id="3.40.50.12780">
    <property type="entry name" value="N-terminal domain of ligase-like"/>
    <property type="match status" value="4"/>
</dbReference>
<evidence type="ECO:0000259" key="7">
    <source>
        <dbReference type="PROSITE" id="PS50075"/>
    </source>
</evidence>
<dbReference type="CDD" id="cd19543">
    <property type="entry name" value="DCL_NRPS"/>
    <property type="match status" value="1"/>
</dbReference>
<keyword evidence="4" id="KW-0597">Phosphoprotein</keyword>
<dbReference type="EMBL" id="JAMTCK010000009">
    <property type="protein sequence ID" value="MCP2167076.1"/>
    <property type="molecule type" value="Genomic_DNA"/>
</dbReference>
<evidence type="ECO:0000256" key="2">
    <source>
        <dbReference type="ARBA" id="ARBA00006432"/>
    </source>
</evidence>
<feature type="domain" description="Carrier" evidence="7">
    <location>
        <begin position="1995"/>
        <end position="2070"/>
    </location>
</feature>
<dbReference type="NCBIfam" id="TIGR01733">
    <property type="entry name" value="AA-adenyl-dom"/>
    <property type="match status" value="4"/>
</dbReference>
<evidence type="ECO:0000313" key="8">
    <source>
        <dbReference type="EMBL" id="MCP2167076.1"/>
    </source>
</evidence>
<accession>A0AAE3KG99</accession>
<evidence type="ECO:0000256" key="4">
    <source>
        <dbReference type="ARBA" id="ARBA00022553"/>
    </source>
</evidence>
<evidence type="ECO:0000256" key="1">
    <source>
        <dbReference type="ARBA" id="ARBA00001957"/>
    </source>
</evidence>
<dbReference type="InterPro" id="IPR020845">
    <property type="entry name" value="AMP-binding_CS"/>
</dbReference>
<dbReference type="GO" id="GO:0043041">
    <property type="term" value="P:amino acid activation for nonribosomal peptide biosynthetic process"/>
    <property type="evidence" value="ECO:0007669"/>
    <property type="project" value="TreeGrafter"/>
</dbReference>
<dbReference type="Pfam" id="PF00550">
    <property type="entry name" value="PP-binding"/>
    <property type="match status" value="4"/>
</dbReference>
<dbReference type="Pfam" id="PF00501">
    <property type="entry name" value="AMP-binding"/>
    <property type="match status" value="4"/>
</dbReference>
<dbReference type="GO" id="GO:0008610">
    <property type="term" value="P:lipid biosynthetic process"/>
    <property type="evidence" value="ECO:0007669"/>
    <property type="project" value="UniProtKB-ARBA"/>
</dbReference>
<dbReference type="PANTHER" id="PTHR45527:SF1">
    <property type="entry name" value="FATTY ACID SYNTHASE"/>
    <property type="match status" value="1"/>
</dbReference>
<dbReference type="SUPFAM" id="SSF56801">
    <property type="entry name" value="Acetyl-CoA synthetase-like"/>
    <property type="match status" value="4"/>
</dbReference>
<dbReference type="InterPro" id="IPR029058">
    <property type="entry name" value="AB_hydrolase_fold"/>
</dbReference>
<dbReference type="InterPro" id="IPR025110">
    <property type="entry name" value="AMP-bd_C"/>
</dbReference>
<dbReference type="InterPro" id="IPR020806">
    <property type="entry name" value="PKS_PP-bd"/>
</dbReference>
<dbReference type="Pfam" id="PF00668">
    <property type="entry name" value="Condensation"/>
    <property type="match status" value="5"/>
</dbReference>
<dbReference type="FunFam" id="2.30.38.10:FF:000001">
    <property type="entry name" value="Non-ribosomal peptide synthetase PvdI"/>
    <property type="match status" value="4"/>
</dbReference>
<dbReference type="GO" id="GO:0005829">
    <property type="term" value="C:cytosol"/>
    <property type="evidence" value="ECO:0007669"/>
    <property type="project" value="TreeGrafter"/>
</dbReference>
<dbReference type="Gene3D" id="3.40.50.1820">
    <property type="entry name" value="alpha/beta hydrolase"/>
    <property type="match status" value="1"/>
</dbReference>
<comment type="cofactor">
    <cofactor evidence="1">
        <name>pantetheine 4'-phosphate</name>
        <dbReference type="ChEBI" id="CHEBI:47942"/>
    </cofactor>
</comment>
<feature type="domain" description="Carrier" evidence="7">
    <location>
        <begin position="3012"/>
        <end position="3087"/>
    </location>
</feature>
<dbReference type="PANTHER" id="PTHR45527">
    <property type="entry name" value="NONRIBOSOMAL PEPTIDE SYNTHETASE"/>
    <property type="match status" value="1"/>
</dbReference>
<dbReference type="GO" id="GO:0072330">
    <property type="term" value="P:monocarboxylic acid biosynthetic process"/>
    <property type="evidence" value="ECO:0007669"/>
    <property type="project" value="UniProtKB-ARBA"/>
</dbReference>
<comment type="caution">
    <text evidence="8">The sequence shown here is derived from an EMBL/GenBank/DDBJ whole genome shotgun (WGS) entry which is preliminary data.</text>
</comment>
<dbReference type="NCBIfam" id="NF003417">
    <property type="entry name" value="PRK04813.1"/>
    <property type="match status" value="5"/>
</dbReference>
<evidence type="ECO:0000256" key="5">
    <source>
        <dbReference type="ARBA" id="ARBA00022737"/>
    </source>
</evidence>
<dbReference type="NCBIfam" id="TIGR01720">
    <property type="entry name" value="NRPS-para261"/>
    <property type="match status" value="1"/>
</dbReference>
<evidence type="ECO:0000256" key="3">
    <source>
        <dbReference type="ARBA" id="ARBA00022450"/>
    </source>
</evidence>
<dbReference type="CDD" id="cd19540">
    <property type="entry name" value="LCL_NRPS-like"/>
    <property type="match status" value="3"/>
</dbReference>
<dbReference type="GO" id="GO:0003824">
    <property type="term" value="F:catalytic activity"/>
    <property type="evidence" value="ECO:0007669"/>
    <property type="project" value="InterPro"/>
</dbReference>
<keyword evidence="5" id="KW-0677">Repeat</keyword>
<dbReference type="GO" id="GO:0017000">
    <property type="term" value="P:antibiotic biosynthetic process"/>
    <property type="evidence" value="ECO:0007669"/>
    <property type="project" value="UniProtKB-KW"/>
</dbReference>
<dbReference type="FunFam" id="3.40.50.980:FF:000001">
    <property type="entry name" value="Non-ribosomal peptide synthetase"/>
    <property type="match status" value="2"/>
</dbReference>
<dbReference type="GO" id="GO:0031177">
    <property type="term" value="F:phosphopantetheine binding"/>
    <property type="evidence" value="ECO:0007669"/>
    <property type="project" value="InterPro"/>
</dbReference>
<feature type="domain" description="Carrier" evidence="7">
    <location>
        <begin position="4038"/>
        <end position="4112"/>
    </location>
</feature>
<dbReference type="FunFam" id="1.10.1200.10:FF:000005">
    <property type="entry name" value="Nonribosomal peptide synthetase 1"/>
    <property type="match status" value="1"/>
</dbReference>
<name>A0AAE3KG99_9PSEU</name>
<dbReference type="FunFam" id="3.30.559.30:FF:000001">
    <property type="entry name" value="Non-ribosomal peptide synthetase"/>
    <property type="match status" value="1"/>
</dbReference>
<dbReference type="SUPFAM" id="SSF52777">
    <property type="entry name" value="CoA-dependent acyltransferases"/>
    <property type="match status" value="10"/>
</dbReference>
<keyword evidence="3" id="KW-0596">Phosphopantetheine</keyword>
<dbReference type="Gene3D" id="3.30.559.10">
    <property type="entry name" value="Chloramphenicol acetyltransferase-like domain"/>
    <property type="match status" value="5"/>
</dbReference>
<dbReference type="InterPro" id="IPR000873">
    <property type="entry name" value="AMP-dep_synth/lig_dom"/>
</dbReference>
<dbReference type="InterPro" id="IPR009081">
    <property type="entry name" value="PP-bd_ACP"/>
</dbReference>
<dbReference type="RefSeq" id="WP_253773598.1">
    <property type="nucleotide sequence ID" value="NZ_JAMTCK010000009.1"/>
</dbReference>
<keyword evidence="6" id="KW-0045">Antibiotic biosynthesis</keyword>
<dbReference type="Gene3D" id="3.30.559.30">
    <property type="entry name" value="Nonribosomal peptide synthetase, condensation domain"/>
    <property type="match status" value="5"/>
</dbReference>
<dbReference type="InterPro" id="IPR045851">
    <property type="entry name" value="AMP-bd_C_sf"/>
</dbReference>
<dbReference type="CDD" id="cd17643">
    <property type="entry name" value="A_NRPS_Cytc1-like"/>
    <property type="match status" value="1"/>
</dbReference>
<dbReference type="SMART" id="SM01294">
    <property type="entry name" value="PKS_PP_betabranch"/>
    <property type="match status" value="1"/>
</dbReference>
<dbReference type="InterPro" id="IPR010060">
    <property type="entry name" value="NRPS_synth"/>
</dbReference>
<dbReference type="GO" id="GO:0044550">
    <property type="term" value="P:secondary metabolite biosynthetic process"/>
    <property type="evidence" value="ECO:0007669"/>
    <property type="project" value="UniProtKB-ARBA"/>
</dbReference>
<dbReference type="PROSITE" id="PS00012">
    <property type="entry name" value="PHOSPHOPANTETHEINE"/>
    <property type="match status" value="4"/>
</dbReference>
<dbReference type="PROSITE" id="PS00455">
    <property type="entry name" value="AMP_BINDING"/>
    <property type="match status" value="4"/>
</dbReference>